<evidence type="ECO:0000259" key="14">
    <source>
        <dbReference type="PROSITE" id="PS50862"/>
    </source>
</evidence>
<dbReference type="AlphaFoldDB" id="A0A0G0LVL6"/>
<comment type="subunit">
    <text evidence="3 13">Tetramer of two alpha and two beta subunits.</text>
</comment>
<proteinExistence type="inferred from homology"/>
<dbReference type="GO" id="GO:0005737">
    <property type="term" value="C:cytoplasm"/>
    <property type="evidence" value="ECO:0007669"/>
    <property type="project" value="UniProtKB-SubCell"/>
</dbReference>
<name>A0A0G0LVL6_UNCC2</name>
<dbReference type="Pfam" id="PF01409">
    <property type="entry name" value="tRNA-synt_2d"/>
    <property type="match status" value="1"/>
</dbReference>
<evidence type="ECO:0000256" key="9">
    <source>
        <dbReference type="ARBA" id="ARBA00022842"/>
    </source>
</evidence>
<keyword evidence="6 13" id="KW-0479">Metal-binding</keyword>
<keyword evidence="10 13" id="KW-0648">Protein biosynthesis</keyword>
<organism evidence="15 16">
    <name type="scientific">candidate division CPR2 bacterium GW2011_GWC2_39_10</name>
    <dbReference type="NCBI Taxonomy" id="1618345"/>
    <lineage>
        <taxon>Bacteria</taxon>
        <taxon>Bacteria division CPR2</taxon>
    </lineage>
</organism>
<evidence type="ECO:0000313" key="15">
    <source>
        <dbReference type="EMBL" id="KKQ95072.1"/>
    </source>
</evidence>
<protein>
    <recommendedName>
        <fullName evidence="13">Phenylalanine--tRNA ligase alpha subunit</fullName>
        <ecNumber evidence="13">6.1.1.20</ecNumber>
    </recommendedName>
    <alternativeName>
        <fullName evidence="13">Phenylalanyl-tRNA synthetase alpha subunit</fullName>
        <shortName evidence="13">PheRS</shortName>
    </alternativeName>
</protein>
<keyword evidence="11 13" id="KW-0030">Aminoacyl-tRNA synthetase</keyword>
<dbReference type="HAMAP" id="MF_00281">
    <property type="entry name" value="Phe_tRNA_synth_alpha1"/>
    <property type="match status" value="1"/>
</dbReference>
<reference evidence="15 16" key="1">
    <citation type="journal article" date="2015" name="Nature">
        <title>rRNA introns, odd ribosomes, and small enigmatic genomes across a large radiation of phyla.</title>
        <authorList>
            <person name="Brown C.T."/>
            <person name="Hug L.A."/>
            <person name="Thomas B.C."/>
            <person name="Sharon I."/>
            <person name="Castelle C.J."/>
            <person name="Singh A."/>
            <person name="Wilkins M.J."/>
            <person name="Williams K.H."/>
            <person name="Banfield J.F."/>
        </authorList>
    </citation>
    <scope>NUCLEOTIDE SEQUENCE [LARGE SCALE GENOMIC DNA]</scope>
</reference>
<dbReference type="InterPro" id="IPR045864">
    <property type="entry name" value="aa-tRNA-synth_II/BPL/LPL"/>
</dbReference>
<dbReference type="InterPro" id="IPR002319">
    <property type="entry name" value="Phenylalanyl-tRNA_Synthase"/>
</dbReference>
<dbReference type="GO" id="GO:0005524">
    <property type="term" value="F:ATP binding"/>
    <property type="evidence" value="ECO:0007669"/>
    <property type="project" value="UniProtKB-UniRule"/>
</dbReference>
<evidence type="ECO:0000256" key="4">
    <source>
        <dbReference type="ARBA" id="ARBA00022490"/>
    </source>
</evidence>
<dbReference type="Proteomes" id="UP000034207">
    <property type="component" value="Unassembled WGS sequence"/>
</dbReference>
<evidence type="ECO:0000256" key="5">
    <source>
        <dbReference type="ARBA" id="ARBA00022598"/>
    </source>
</evidence>
<feature type="domain" description="Aminoacyl-transfer RNA synthetases class-II family profile" evidence="14">
    <location>
        <begin position="109"/>
        <end position="316"/>
    </location>
</feature>
<dbReference type="PROSITE" id="PS50862">
    <property type="entry name" value="AA_TRNA_LIGASE_II"/>
    <property type="match status" value="1"/>
</dbReference>
<comment type="caution">
    <text evidence="15">The sequence shown here is derived from an EMBL/GenBank/DDBJ whole genome shotgun (WGS) entry which is preliminary data.</text>
</comment>
<dbReference type="Gene3D" id="3.30.930.10">
    <property type="entry name" value="Bira Bifunctional Protein, Domain 2"/>
    <property type="match status" value="1"/>
</dbReference>
<dbReference type="PATRIC" id="fig|1618345.3.peg.217"/>
<dbReference type="InterPro" id="IPR006195">
    <property type="entry name" value="aa-tRNA-synth_II"/>
</dbReference>
<dbReference type="InterPro" id="IPR004188">
    <property type="entry name" value="Phe-tRNA_ligase_II_N"/>
</dbReference>
<dbReference type="InterPro" id="IPR022911">
    <property type="entry name" value="Phe_tRNA_ligase_alpha1_bac"/>
</dbReference>
<keyword evidence="7 13" id="KW-0547">Nucleotide-binding</keyword>
<gene>
    <name evidence="13" type="primary">pheS</name>
    <name evidence="15" type="ORF">UT18_C0004G0024</name>
</gene>
<keyword evidence="9 13" id="KW-0460">Magnesium</keyword>
<evidence type="ECO:0000256" key="12">
    <source>
        <dbReference type="ARBA" id="ARBA00049255"/>
    </source>
</evidence>
<evidence type="ECO:0000256" key="3">
    <source>
        <dbReference type="ARBA" id="ARBA00011209"/>
    </source>
</evidence>
<dbReference type="NCBIfam" id="TIGR00468">
    <property type="entry name" value="pheS"/>
    <property type="match status" value="1"/>
</dbReference>
<sequence>MVDLENLLNKALEKISAATDAFQVEDIRIAYLGRKGEITLAFKELLDLETEEKKVKGQELNTIKNIIEASLEEKTKELLEKERSDLETREWIDVTSPGAKHLTGHSHLVTKTIREMIDIFSRLGFEAVDGPEIETDWYNFEALNMPKGHPVRDTQATFFVDENLVLRTQTSPVQIRVMQNQKPPIRVIVPGKTYRRDYDVTHTPMFHQLEGLVVDKGVTLADLKGTMEVFVKLFFGEGRKIRLRPHHFAFTEPSIELDISCGICTGNGCRACKYTGWLEIAGAGMVHPNVLRNGGIDPAEYQGFAFGFGIERPAMLRHNIDDLRLFFDNDLRFLEQF</sequence>
<evidence type="ECO:0000256" key="13">
    <source>
        <dbReference type="HAMAP-Rule" id="MF_00281"/>
    </source>
</evidence>
<dbReference type="PANTHER" id="PTHR11538:SF41">
    <property type="entry name" value="PHENYLALANINE--TRNA LIGASE, MITOCHONDRIAL"/>
    <property type="match status" value="1"/>
</dbReference>
<evidence type="ECO:0000256" key="2">
    <source>
        <dbReference type="ARBA" id="ARBA00010207"/>
    </source>
</evidence>
<evidence type="ECO:0000256" key="7">
    <source>
        <dbReference type="ARBA" id="ARBA00022741"/>
    </source>
</evidence>
<comment type="cofactor">
    <cofactor evidence="13">
        <name>Mg(2+)</name>
        <dbReference type="ChEBI" id="CHEBI:18420"/>
    </cofactor>
    <text evidence="13">Binds 2 magnesium ions per tetramer.</text>
</comment>
<dbReference type="STRING" id="1618345.UT18_C0004G0024"/>
<comment type="subcellular location">
    <subcellularLocation>
        <location evidence="1 13">Cytoplasm</location>
    </subcellularLocation>
</comment>
<evidence type="ECO:0000256" key="6">
    <source>
        <dbReference type="ARBA" id="ARBA00022723"/>
    </source>
</evidence>
<evidence type="ECO:0000256" key="11">
    <source>
        <dbReference type="ARBA" id="ARBA00023146"/>
    </source>
</evidence>
<dbReference type="GO" id="GO:0000287">
    <property type="term" value="F:magnesium ion binding"/>
    <property type="evidence" value="ECO:0007669"/>
    <property type="project" value="UniProtKB-UniRule"/>
</dbReference>
<comment type="catalytic activity">
    <reaction evidence="12 13">
        <text>tRNA(Phe) + L-phenylalanine + ATP = L-phenylalanyl-tRNA(Phe) + AMP + diphosphate + H(+)</text>
        <dbReference type="Rhea" id="RHEA:19413"/>
        <dbReference type="Rhea" id="RHEA-COMP:9668"/>
        <dbReference type="Rhea" id="RHEA-COMP:9699"/>
        <dbReference type="ChEBI" id="CHEBI:15378"/>
        <dbReference type="ChEBI" id="CHEBI:30616"/>
        <dbReference type="ChEBI" id="CHEBI:33019"/>
        <dbReference type="ChEBI" id="CHEBI:58095"/>
        <dbReference type="ChEBI" id="CHEBI:78442"/>
        <dbReference type="ChEBI" id="CHEBI:78531"/>
        <dbReference type="ChEBI" id="CHEBI:456215"/>
        <dbReference type="EC" id="6.1.1.20"/>
    </reaction>
</comment>
<dbReference type="Pfam" id="PF02912">
    <property type="entry name" value="Phe_tRNA-synt_N"/>
    <property type="match status" value="1"/>
</dbReference>
<dbReference type="SUPFAM" id="SSF55681">
    <property type="entry name" value="Class II aaRS and biotin synthetases"/>
    <property type="match status" value="1"/>
</dbReference>
<feature type="binding site" evidence="13">
    <location>
        <position position="252"/>
    </location>
    <ligand>
        <name>Mg(2+)</name>
        <dbReference type="ChEBI" id="CHEBI:18420"/>
        <note>shared with beta subunit</note>
    </ligand>
</feature>
<dbReference type="GO" id="GO:0006432">
    <property type="term" value="P:phenylalanyl-tRNA aminoacylation"/>
    <property type="evidence" value="ECO:0007669"/>
    <property type="project" value="UniProtKB-UniRule"/>
</dbReference>
<dbReference type="CDD" id="cd00496">
    <property type="entry name" value="PheRS_alpha_core"/>
    <property type="match status" value="1"/>
</dbReference>
<keyword evidence="8 13" id="KW-0067">ATP-binding</keyword>
<comment type="similarity">
    <text evidence="2 13">Belongs to the class-II aminoacyl-tRNA synthetase family. Phe-tRNA synthetase alpha subunit type 1 subfamily.</text>
</comment>
<dbReference type="EC" id="6.1.1.20" evidence="13"/>
<dbReference type="GO" id="GO:0000049">
    <property type="term" value="F:tRNA binding"/>
    <property type="evidence" value="ECO:0007669"/>
    <property type="project" value="InterPro"/>
</dbReference>
<accession>A0A0G0LVL6</accession>
<dbReference type="GO" id="GO:0004826">
    <property type="term" value="F:phenylalanine-tRNA ligase activity"/>
    <property type="evidence" value="ECO:0007669"/>
    <property type="project" value="UniProtKB-UniRule"/>
</dbReference>
<dbReference type="InterPro" id="IPR004529">
    <property type="entry name" value="Phe-tRNA-synth_IIc_asu"/>
</dbReference>
<keyword evidence="5 13" id="KW-0436">Ligase</keyword>
<evidence type="ECO:0000313" key="16">
    <source>
        <dbReference type="Proteomes" id="UP000034207"/>
    </source>
</evidence>
<evidence type="ECO:0000256" key="1">
    <source>
        <dbReference type="ARBA" id="ARBA00004496"/>
    </source>
</evidence>
<evidence type="ECO:0000256" key="8">
    <source>
        <dbReference type="ARBA" id="ARBA00022840"/>
    </source>
</evidence>
<dbReference type="FunFam" id="3.30.930.10:FF:000003">
    <property type="entry name" value="Phenylalanine--tRNA ligase alpha subunit"/>
    <property type="match status" value="1"/>
</dbReference>
<keyword evidence="4 13" id="KW-0963">Cytoplasm</keyword>
<dbReference type="SUPFAM" id="SSF46589">
    <property type="entry name" value="tRNA-binding arm"/>
    <property type="match status" value="1"/>
</dbReference>
<dbReference type="EMBL" id="LBVV01000004">
    <property type="protein sequence ID" value="KKQ95072.1"/>
    <property type="molecule type" value="Genomic_DNA"/>
</dbReference>
<evidence type="ECO:0000256" key="10">
    <source>
        <dbReference type="ARBA" id="ARBA00022917"/>
    </source>
</evidence>
<dbReference type="PANTHER" id="PTHR11538">
    <property type="entry name" value="PHENYLALANYL-TRNA SYNTHETASE"/>
    <property type="match status" value="1"/>
</dbReference>
<dbReference type="InterPro" id="IPR010978">
    <property type="entry name" value="tRNA-bd_arm"/>
</dbReference>